<organism evidence="10 11">
    <name type="scientific">Oidiodendron maius (strain Zn)</name>
    <dbReference type="NCBI Taxonomy" id="913774"/>
    <lineage>
        <taxon>Eukaryota</taxon>
        <taxon>Fungi</taxon>
        <taxon>Dikarya</taxon>
        <taxon>Ascomycota</taxon>
        <taxon>Pezizomycotina</taxon>
        <taxon>Leotiomycetes</taxon>
        <taxon>Leotiomycetes incertae sedis</taxon>
        <taxon>Myxotrichaceae</taxon>
        <taxon>Oidiodendron</taxon>
    </lineage>
</organism>
<protein>
    <recommendedName>
        <fullName evidence="9">WSC domain-containing protein</fullName>
    </recommendedName>
</protein>
<dbReference type="GO" id="GO:0005886">
    <property type="term" value="C:plasma membrane"/>
    <property type="evidence" value="ECO:0007669"/>
    <property type="project" value="TreeGrafter"/>
</dbReference>
<evidence type="ECO:0000256" key="1">
    <source>
        <dbReference type="ARBA" id="ARBA00004167"/>
    </source>
</evidence>
<keyword evidence="3 8" id="KW-0732">Signal</keyword>
<reference evidence="11" key="2">
    <citation type="submission" date="2015-01" db="EMBL/GenBank/DDBJ databases">
        <title>Evolutionary Origins and Diversification of the Mycorrhizal Mutualists.</title>
        <authorList>
            <consortium name="DOE Joint Genome Institute"/>
            <consortium name="Mycorrhizal Genomics Consortium"/>
            <person name="Kohler A."/>
            <person name="Kuo A."/>
            <person name="Nagy L.G."/>
            <person name="Floudas D."/>
            <person name="Copeland A."/>
            <person name="Barry K.W."/>
            <person name="Cichocki N."/>
            <person name="Veneault-Fourrey C."/>
            <person name="LaButti K."/>
            <person name="Lindquist E.A."/>
            <person name="Lipzen A."/>
            <person name="Lundell T."/>
            <person name="Morin E."/>
            <person name="Murat C."/>
            <person name="Riley R."/>
            <person name="Ohm R."/>
            <person name="Sun H."/>
            <person name="Tunlid A."/>
            <person name="Henrissat B."/>
            <person name="Grigoriev I.V."/>
            <person name="Hibbett D.S."/>
            <person name="Martin F."/>
        </authorList>
    </citation>
    <scope>NUCLEOTIDE SEQUENCE [LARGE SCALE GENOMIC DNA]</scope>
    <source>
        <strain evidence="11">Zn</strain>
    </source>
</reference>
<keyword evidence="6" id="KW-0325">Glycoprotein</keyword>
<feature type="domain" description="WSC" evidence="9">
    <location>
        <begin position="69"/>
        <end position="161"/>
    </location>
</feature>
<feature type="signal peptide" evidence="8">
    <location>
        <begin position="1"/>
        <end position="21"/>
    </location>
</feature>
<proteinExistence type="predicted"/>
<dbReference type="InParanoid" id="A0A0C3CLM9"/>
<name>A0A0C3CLM9_OIDMZ</name>
<evidence type="ECO:0000256" key="7">
    <source>
        <dbReference type="SAM" id="Phobius"/>
    </source>
</evidence>
<evidence type="ECO:0000256" key="6">
    <source>
        <dbReference type="ARBA" id="ARBA00023180"/>
    </source>
</evidence>
<dbReference type="AlphaFoldDB" id="A0A0C3CLM9"/>
<evidence type="ECO:0000256" key="5">
    <source>
        <dbReference type="ARBA" id="ARBA00023136"/>
    </source>
</evidence>
<dbReference type="STRING" id="913774.A0A0C3CLM9"/>
<dbReference type="OrthoDB" id="2019572at2759"/>
<dbReference type="InterPro" id="IPR051836">
    <property type="entry name" value="Kremen_rcpt"/>
</dbReference>
<accession>A0A0C3CLM9</accession>
<feature type="transmembrane region" description="Helical" evidence="7">
    <location>
        <begin position="219"/>
        <end position="240"/>
    </location>
</feature>
<evidence type="ECO:0000259" key="9">
    <source>
        <dbReference type="PROSITE" id="PS51212"/>
    </source>
</evidence>
<sequence length="289" mass="30766">MGSFVMSIHLSFLLLFPFCAALHSYPTHRDAQPTVLKRLDDIIAATEARIAAFYGNNILNRAAAEVISSYSYLGCYDDAETRILDAYRTTAADLSPELCLAICQSQSYSIFGVEFATECYCGSTVSSLAPKNPEAACGSLCPGNTAFFCGDYLKINVFSATAPASSVGSMNVPETTTITTTALTFPTSVLNVLSTPSSSVTSTQSIQATKKVVFTRGNIAGIAIGSAAGAILICIAIFALGRHLRRREVPHVAISDLGQPLDKPELSSERPNRVYEMSGTEQFAVELGS</sequence>
<feature type="chain" id="PRO_5002162839" description="WSC domain-containing protein" evidence="8">
    <location>
        <begin position="22"/>
        <end position="289"/>
    </location>
</feature>
<keyword evidence="2 7" id="KW-0812">Transmembrane</keyword>
<dbReference type="Pfam" id="PF01822">
    <property type="entry name" value="WSC"/>
    <property type="match status" value="1"/>
</dbReference>
<dbReference type="EMBL" id="KN832878">
    <property type="protein sequence ID" value="KIM99923.1"/>
    <property type="molecule type" value="Genomic_DNA"/>
</dbReference>
<keyword evidence="11" id="KW-1185">Reference proteome</keyword>
<reference evidence="10 11" key="1">
    <citation type="submission" date="2014-04" db="EMBL/GenBank/DDBJ databases">
        <authorList>
            <consortium name="DOE Joint Genome Institute"/>
            <person name="Kuo A."/>
            <person name="Martino E."/>
            <person name="Perotto S."/>
            <person name="Kohler A."/>
            <person name="Nagy L.G."/>
            <person name="Floudas D."/>
            <person name="Copeland A."/>
            <person name="Barry K.W."/>
            <person name="Cichocki N."/>
            <person name="Veneault-Fourrey C."/>
            <person name="LaButti K."/>
            <person name="Lindquist E.A."/>
            <person name="Lipzen A."/>
            <person name="Lundell T."/>
            <person name="Morin E."/>
            <person name="Murat C."/>
            <person name="Sun H."/>
            <person name="Tunlid A."/>
            <person name="Henrissat B."/>
            <person name="Grigoriev I.V."/>
            <person name="Hibbett D.S."/>
            <person name="Martin F."/>
            <person name="Nordberg H.P."/>
            <person name="Cantor M.N."/>
            <person name="Hua S.X."/>
        </authorList>
    </citation>
    <scope>NUCLEOTIDE SEQUENCE [LARGE SCALE GENOMIC DNA]</scope>
    <source>
        <strain evidence="10 11">Zn</strain>
    </source>
</reference>
<gene>
    <name evidence="10" type="ORF">OIDMADRAFT_55814</name>
</gene>
<dbReference type="PANTHER" id="PTHR24269">
    <property type="entry name" value="KREMEN PROTEIN"/>
    <property type="match status" value="1"/>
</dbReference>
<dbReference type="PROSITE" id="PS51212">
    <property type="entry name" value="WSC"/>
    <property type="match status" value="1"/>
</dbReference>
<dbReference type="InterPro" id="IPR002889">
    <property type="entry name" value="WSC_carb-bd"/>
</dbReference>
<evidence type="ECO:0000256" key="3">
    <source>
        <dbReference type="ARBA" id="ARBA00022729"/>
    </source>
</evidence>
<comment type="subcellular location">
    <subcellularLocation>
        <location evidence="1">Membrane</location>
        <topology evidence="1">Single-pass membrane protein</topology>
    </subcellularLocation>
</comment>
<dbReference type="Proteomes" id="UP000054321">
    <property type="component" value="Unassembled WGS sequence"/>
</dbReference>
<evidence type="ECO:0000256" key="2">
    <source>
        <dbReference type="ARBA" id="ARBA00022692"/>
    </source>
</evidence>
<evidence type="ECO:0000256" key="8">
    <source>
        <dbReference type="SAM" id="SignalP"/>
    </source>
</evidence>
<evidence type="ECO:0000313" key="11">
    <source>
        <dbReference type="Proteomes" id="UP000054321"/>
    </source>
</evidence>
<dbReference type="HOGENOM" id="CLU_963452_0_0_1"/>
<evidence type="ECO:0000313" key="10">
    <source>
        <dbReference type="EMBL" id="KIM99923.1"/>
    </source>
</evidence>
<keyword evidence="4 7" id="KW-1133">Transmembrane helix</keyword>
<evidence type="ECO:0000256" key="4">
    <source>
        <dbReference type="ARBA" id="ARBA00022989"/>
    </source>
</evidence>
<dbReference type="PANTHER" id="PTHR24269:SF16">
    <property type="entry name" value="PROTEIN SLG1"/>
    <property type="match status" value="1"/>
</dbReference>
<dbReference type="SMART" id="SM00321">
    <property type="entry name" value="WSC"/>
    <property type="match status" value="1"/>
</dbReference>
<keyword evidence="5 7" id="KW-0472">Membrane</keyword>